<evidence type="ECO:0000256" key="1">
    <source>
        <dbReference type="ARBA" id="ARBA00009184"/>
    </source>
</evidence>
<dbReference type="RefSeq" id="WP_083167979.1">
    <property type="nucleotide sequence ID" value="NZ_MVHF01000038.1"/>
</dbReference>
<evidence type="ECO:0000256" key="3">
    <source>
        <dbReference type="ARBA" id="ARBA00022801"/>
    </source>
</evidence>
<dbReference type="InterPro" id="IPR023214">
    <property type="entry name" value="HAD_sf"/>
</dbReference>
<dbReference type="InterPro" id="IPR006385">
    <property type="entry name" value="HAD_hydro_SerB1"/>
</dbReference>
<reference evidence="5 6" key="1">
    <citation type="submission" date="2017-02" db="EMBL/GenBank/DDBJ databases">
        <title>The new phylogeny of genus Mycobacterium.</title>
        <authorList>
            <person name="Tortoli E."/>
            <person name="Trovato A."/>
            <person name="Cirillo D.M."/>
        </authorList>
    </citation>
    <scope>NUCLEOTIDE SEQUENCE [LARGE SCALE GENOMIC DNA]</scope>
    <source>
        <strain evidence="5 6">RW6</strain>
    </source>
</reference>
<keyword evidence="3" id="KW-0378">Hydrolase</keyword>
<dbReference type="Proteomes" id="UP000192448">
    <property type="component" value="Unassembled WGS sequence"/>
</dbReference>
<keyword evidence="2" id="KW-0479">Metal-binding</keyword>
<comment type="similarity">
    <text evidence="1">Belongs to the HAD-like hydrolase superfamily. SerB family.</text>
</comment>
<dbReference type="GO" id="GO:0046872">
    <property type="term" value="F:metal ion binding"/>
    <property type="evidence" value="ECO:0007669"/>
    <property type="project" value="UniProtKB-KW"/>
</dbReference>
<evidence type="ECO:0000256" key="4">
    <source>
        <dbReference type="ARBA" id="ARBA00022842"/>
    </source>
</evidence>
<dbReference type="InterPro" id="IPR050582">
    <property type="entry name" value="HAD-like_SerB"/>
</dbReference>
<dbReference type="InterPro" id="IPR036412">
    <property type="entry name" value="HAD-like_sf"/>
</dbReference>
<keyword evidence="4" id="KW-0460">Magnesium</keyword>
<comment type="caution">
    <text evidence="5">The sequence shown here is derived from an EMBL/GenBank/DDBJ whole genome shotgun (WGS) entry which is preliminary data.</text>
</comment>
<organism evidence="5 6">
    <name type="scientific">Mycobacterium aquaticum</name>
    <dbReference type="NCBI Taxonomy" id="1927124"/>
    <lineage>
        <taxon>Bacteria</taxon>
        <taxon>Bacillati</taxon>
        <taxon>Actinomycetota</taxon>
        <taxon>Actinomycetes</taxon>
        <taxon>Mycobacteriales</taxon>
        <taxon>Mycobacteriaceae</taxon>
        <taxon>Mycobacterium</taxon>
    </lineage>
</organism>
<proteinExistence type="inferred from homology"/>
<dbReference type="PANTHER" id="PTHR43344">
    <property type="entry name" value="PHOSPHOSERINE PHOSPHATASE"/>
    <property type="match status" value="1"/>
</dbReference>
<dbReference type="CDD" id="cd02612">
    <property type="entry name" value="HAD_PGPPase"/>
    <property type="match status" value="1"/>
</dbReference>
<evidence type="ECO:0000313" key="5">
    <source>
        <dbReference type="EMBL" id="ORA28748.1"/>
    </source>
</evidence>
<evidence type="ECO:0000256" key="2">
    <source>
        <dbReference type="ARBA" id="ARBA00022723"/>
    </source>
</evidence>
<dbReference type="PANTHER" id="PTHR43344:SF13">
    <property type="entry name" value="PHOSPHATASE RV3661-RELATED"/>
    <property type="match status" value="1"/>
</dbReference>
<dbReference type="Pfam" id="PF12710">
    <property type="entry name" value="HAD"/>
    <property type="match status" value="1"/>
</dbReference>
<name>A0A1X0AFW6_9MYCO</name>
<dbReference type="Gene3D" id="3.40.50.1000">
    <property type="entry name" value="HAD superfamily/HAD-like"/>
    <property type="match status" value="1"/>
</dbReference>
<dbReference type="STRING" id="1927124.BST13_27955"/>
<protein>
    <submittedName>
        <fullName evidence="5">Haloacid dehalogenase</fullName>
    </submittedName>
</protein>
<dbReference type="GO" id="GO:0016787">
    <property type="term" value="F:hydrolase activity"/>
    <property type="evidence" value="ECO:0007669"/>
    <property type="project" value="UniProtKB-KW"/>
</dbReference>
<accession>A0A1X0AFW6</accession>
<gene>
    <name evidence="5" type="ORF">BST13_27955</name>
</gene>
<dbReference type="NCBIfam" id="TIGR01490">
    <property type="entry name" value="HAD-SF-IB-hyp1"/>
    <property type="match status" value="1"/>
</dbReference>
<dbReference type="EMBL" id="MVHF01000038">
    <property type="protein sequence ID" value="ORA28748.1"/>
    <property type="molecule type" value="Genomic_DNA"/>
</dbReference>
<dbReference type="AlphaFoldDB" id="A0A1X0AFW6"/>
<dbReference type="Gene3D" id="1.20.1440.100">
    <property type="entry name" value="SG protein - dephosphorylation function"/>
    <property type="match status" value="1"/>
</dbReference>
<dbReference type="NCBIfam" id="TIGR01488">
    <property type="entry name" value="HAD-SF-IB"/>
    <property type="match status" value="1"/>
</dbReference>
<keyword evidence="6" id="KW-1185">Reference proteome</keyword>
<sequence length="241" mass="26548">MGRTLSPPESLAEIGDGPGGARVGAFFDLDGTLVDGFTATAHAGHRIRNRQAAVGEILGIIEASVRYRLGRMPFERLIVRAAGYLRGESLQELDALGEQLFTRHILDRVYPHMREVVRRHQGRGHTVVMSSSALTIHAEPVARHLGIDHVLCNHFETDGQGLLTGNVIRPIVWGARKADAVQRFCEDKDVELDRSYFYADGGEDGALMRLVGHPRPVNPRPGLAAVAVERDWPVLTVQRAR</sequence>
<evidence type="ECO:0000313" key="6">
    <source>
        <dbReference type="Proteomes" id="UP000192448"/>
    </source>
</evidence>
<dbReference type="SUPFAM" id="SSF56784">
    <property type="entry name" value="HAD-like"/>
    <property type="match status" value="1"/>
</dbReference>